<protein>
    <recommendedName>
        <fullName evidence="5">Exonuclease domain-containing protein</fullName>
    </recommendedName>
</protein>
<feature type="domain" description="Exonuclease" evidence="5">
    <location>
        <begin position="13"/>
        <end position="152"/>
    </location>
</feature>
<dbReference type="SUPFAM" id="SSF53098">
    <property type="entry name" value="Ribonuclease H-like"/>
    <property type="match status" value="1"/>
</dbReference>
<dbReference type="GO" id="GO:0003676">
    <property type="term" value="F:nucleic acid binding"/>
    <property type="evidence" value="ECO:0007669"/>
    <property type="project" value="InterPro"/>
</dbReference>
<dbReference type="Gene3D" id="3.30.420.10">
    <property type="entry name" value="Ribonuclease H-like superfamily/Ribonuclease H"/>
    <property type="match status" value="1"/>
</dbReference>
<sequence>MTAMNNDELRCTPFVIVDVETTGLCPGRHRIIELGAVRLQKDEQTACFQRLLPSVEKVPPFITRFTGITTDMLTNQPSTQQTYESLLAFLGDDDVIVAHNLPFDRKFIHAELARHRLNNRVDPPRFSDERQRVVLRSALALIFPCCVLCLMPFAPTMDFKEPTRFTRTVLRGAFYCQSAAVLPVGYF</sequence>
<keyword evidence="1" id="KW-0540">Nuclease</keyword>
<dbReference type="InterPro" id="IPR012337">
    <property type="entry name" value="RNaseH-like_sf"/>
</dbReference>
<dbReference type="Pfam" id="PF00929">
    <property type="entry name" value="RNase_T"/>
    <property type="match status" value="1"/>
</dbReference>
<dbReference type="InterPro" id="IPR036397">
    <property type="entry name" value="RNaseH_sf"/>
</dbReference>
<gene>
    <name evidence="6" type="ORF">CYMTET_42670</name>
</gene>
<accession>A0AAE0C5N4</accession>
<keyword evidence="4" id="KW-0472">Membrane</keyword>
<dbReference type="SMART" id="SM00479">
    <property type="entry name" value="EXOIII"/>
    <property type="match status" value="1"/>
</dbReference>
<evidence type="ECO:0000313" key="6">
    <source>
        <dbReference type="EMBL" id="KAK3247845.1"/>
    </source>
</evidence>
<feature type="transmembrane region" description="Helical" evidence="4">
    <location>
        <begin position="133"/>
        <end position="154"/>
    </location>
</feature>
<keyword evidence="4" id="KW-0812">Transmembrane</keyword>
<proteinExistence type="predicted"/>
<dbReference type="InterPro" id="IPR013520">
    <property type="entry name" value="Ribonucl_H"/>
</dbReference>
<dbReference type="EMBL" id="LGRX02028616">
    <property type="protein sequence ID" value="KAK3247845.1"/>
    <property type="molecule type" value="Genomic_DNA"/>
</dbReference>
<evidence type="ECO:0000256" key="4">
    <source>
        <dbReference type="SAM" id="Phobius"/>
    </source>
</evidence>
<evidence type="ECO:0000313" key="7">
    <source>
        <dbReference type="Proteomes" id="UP001190700"/>
    </source>
</evidence>
<organism evidence="6 7">
    <name type="scientific">Cymbomonas tetramitiformis</name>
    <dbReference type="NCBI Taxonomy" id="36881"/>
    <lineage>
        <taxon>Eukaryota</taxon>
        <taxon>Viridiplantae</taxon>
        <taxon>Chlorophyta</taxon>
        <taxon>Pyramimonadophyceae</taxon>
        <taxon>Pyramimonadales</taxon>
        <taxon>Pyramimonadaceae</taxon>
        <taxon>Cymbomonas</taxon>
    </lineage>
</organism>
<evidence type="ECO:0000256" key="3">
    <source>
        <dbReference type="ARBA" id="ARBA00022839"/>
    </source>
</evidence>
<keyword evidence="4" id="KW-1133">Transmembrane helix</keyword>
<dbReference type="PANTHER" id="PTHR30231">
    <property type="entry name" value="DNA POLYMERASE III SUBUNIT EPSILON"/>
    <property type="match status" value="1"/>
</dbReference>
<dbReference type="AlphaFoldDB" id="A0AAE0C5N4"/>
<reference evidence="6 7" key="1">
    <citation type="journal article" date="2015" name="Genome Biol. Evol.">
        <title>Comparative Genomics of a Bacterivorous Green Alga Reveals Evolutionary Causalities and Consequences of Phago-Mixotrophic Mode of Nutrition.</title>
        <authorList>
            <person name="Burns J.A."/>
            <person name="Paasch A."/>
            <person name="Narechania A."/>
            <person name="Kim E."/>
        </authorList>
    </citation>
    <scope>NUCLEOTIDE SEQUENCE [LARGE SCALE GENOMIC DNA]</scope>
    <source>
        <strain evidence="6 7">PLY_AMNH</strain>
    </source>
</reference>
<comment type="caution">
    <text evidence="6">The sequence shown here is derived from an EMBL/GenBank/DDBJ whole genome shotgun (WGS) entry which is preliminary data.</text>
</comment>
<name>A0AAE0C5N4_9CHLO</name>
<evidence type="ECO:0000256" key="1">
    <source>
        <dbReference type="ARBA" id="ARBA00022722"/>
    </source>
</evidence>
<dbReference type="PANTHER" id="PTHR30231:SF4">
    <property type="entry name" value="PROTEIN NEN2"/>
    <property type="match status" value="1"/>
</dbReference>
<keyword evidence="7" id="KW-1185">Reference proteome</keyword>
<dbReference type="Proteomes" id="UP001190700">
    <property type="component" value="Unassembled WGS sequence"/>
</dbReference>
<evidence type="ECO:0000256" key="2">
    <source>
        <dbReference type="ARBA" id="ARBA00022801"/>
    </source>
</evidence>
<evidence type="ECO:0000259" key="5">
    <source>
        <dbReference type="SMART" id="SM00479"/>
    </source>
</evidence>
<keyword evidence="3" id="KW-0269">Exonuclease</keyword>
<keyword evidence="2" id="KW-0378">Hydrolase</keyword>
<dbReference type="GO" id="GO:0008408">
    <property type="term" value="F:3'-5' exonuclease activity"/>
    <property type="evidence" value="ECO:0007669"/>
    <property type="project" value="TreeGrafter"/>
</dbReference>
<dbReference type="CDD" id="cd06127">
    <property type="entry name" value="DEDDh"/>
    <property type="match status" value="1"/>
</dbReference>